<dbReference type="AlphaFoldDB" id="V6LI94"/>
<name>V6LI94_9EUKA</name>
<evidence type="ECO:0000313" key="1">
    <source>
        <dbReference type="EMBL" id="EST44038.1"/>
    </source>
</evidence>
<accession>V6LI94</accession>
<protein>
    <submittedName>
        <fullName evidence="1">Uncharacterized protein</fullName>
    </submittedName>
</protein>
<proteinExistence type="predicted"/>
<keyword evidence="3" id="KW-1185">Reference proteome</keyword>
<evidence type="ECO:0000313" key="2">
    <source>
        <dbReference type="EMBL" id="KAH0577914.1"/>
    </source>
</evidence>
<dbReference type="EMBL" id="AUWU02000001">
    <property type="protein sequence ID" value="KAH0577914.1"/>
    <property type="molecule type" value="Genomic_DNA"/>
</dbReference>
<dbReference type="VEuPathDB" id="GiardiaDB:SS50377_21268"/>
<evidence type="ECO:0000313" key="3">
    <source>
        <dbReference type="Proteomes" id="UP000018208"/>
    </source>
</evidence>
<sequence>MDINSKDNLDDLFEGEKTGFVVDFKPEYGQKCEEHLKINDILKIERNLTALKRYRNQQTPELFISANYSFNLYKRRIYTNSQVKVSSPKKTRQSNIEEKIVPIRNINSNQLYLNLRNRQIHTFELPILEFGGMTVKTLADIKQSRQCHSVQDNHINFSENADDVNIFLTNSVNQ</sequence>
<reference evidence="1 2" key="1">
    <citation type="journal article" date="2014" name="PLoS Genet.">
        <title>The Genome of Spironucleus salmonicida Highlights a Fish Pathogen Adapted to Fluctuating Environments.</title>
        <authorList>
            <person name="Xu F."/>
            <person name="Jerlstrom-Hultqvist J."/>
            <person name="Einarsson E."/>
            <person name="Astvaldsson A."/>
            <person name="Svard S.G."/>
            <person name="Andersson J.O."/>
        </authorList>
    </citation>
    <scope>NUCLEOTIDE SEQUENCE</scope>
    <source>
        <strain evidence="2">ATCC 50377</strain>
    </source>
</reference>
<dbReference type="EMBL" id="KI546130">
    <property type="protein sequence ID" value="EST44038.1"/>
    <property type="molecule type" value="Genomic_DNA"/>
</dbReference>
<gene>
    <name evidence="1" type="ORF">SS50377_16348</name>
    <name evidence="2" type="ORF">SS50377_21268</name>
</gene>
<organism evidence="1">
    <name type="scientific">Spironucleus salmonicida</name>
    <dbReference type="NCBI Taxonomy" id="348837"/>
    <lineage>
        <taxon>Eukaryota</taxon>
        <taxon>Metamonada</taxon>
        <taxon>Diplomonadida</taxon>
        <taxon>Hexamitidae</taxon>
        <taxon>Hexamitinae</taxon>
        <taxon>Spironucleus</taxon>
    </lineage>
</organism>
<dbReference type="Proteomes" id="UP000018208">
    <property type="component" value="Unassembled WGS sequence"/>
</dbReference>
<reference evidence="2" key="2">
    <citation type="submission" date="2020-12" db="EMBL/GenBank/DDBJ databases">
        <title>New Spironucleus salmonicida genome in near-complete chromosomes.</title>
        <authorList>
            <person name="Xu F."/>
            <person name="Kurt Z."/>
            <person name="Jimenez-Gonzalez A."/>
            <person name="Astvaldsson A."/>
            <person name="Andersson J.O."/>
            <person name="Svard S.G."/>
        </authorList>
    </citation>
    <scope>NUCLEOTIDE SEQUENCE</scope>
    <source>
        <strain evidence="2">ATCC 50377</strain>
    </source>
</reference>